<gene>
    <name evidence="9" type="ORF">HPB52_006895</name>
</gene>
<reference evidence="9" key="2">
    <citation type="submission" date="2021-09" db="EMBL/GenBank/DDBJ databases">
        <authorList>
            <person name="Jia N."/>
            <person name="Wang J."/>
            <person name="Shi W."/>
            <person name="Du L."/>
            <person name="Sun Y."/>
            <person name="Zhan W."/>
            <person name="Jiang J."/>
            <person name="Wang Q."/>
            <person name="Zhang B."/>
            <person name="Ji P."/>
            <person name="Sakyi L.B."/>
            <person name="Cui X."/>
            <person name="Yuan T."/>
            <person name="Jiang B."/>
            <person name="Yang W."/>
            <person name="Lam T.T.-Y."/>
            <person name="Chang Q."/>
            <person name="Ding S."/>
            <person name="Wang X."/>
            <person name="Zhu J."/>
            <person name="Ruan X."/>
            <person name="Zhao L."/>
            <person name="Wei J."/>
            <person name="Que T."/>
            <person name="Du C."/>
            <person name="Cheng J."/>
            <person name="Dai P."/>
            <person name="Han X."/>
            <person name="Huang E."/>
            <person name="Gao Y."/>
            <person name="Liu J."/>
            <person name="Shao H."/>
            <person name="Ye R."/>
            <person name="Li L."/>
            <person name="Wei W."/>
            <person name="Wang X."/>
            <person name="Wang C."/>
            <person name="Huo Q."/>
            <person name="Li W."/>
            <person name="Guo W."/>
            <person name="Chen H."/>
            <person name="Chen S."/>
            <person name="Zhou L."/>
            <person name="Zhou L."/>
            <person name="Ni X."/>
            <person name="Tian J."/>
            <person name="Zhou Y."/>
            <person name="Sheng Y."/>
            <person name="Liu T."/>
            <person name="Pan Y."/>
            <person name="Xia L."/>
            <person name="Li J."/>
            <person name="Zhao F."/>
            <person name="Cao W."/>
        </authorList>
    </citation>
    <scope>NUCLEOTIDE SEQUENCE</scope>
    <source>
        <strain evidence="9">Rsan-2018</strain>
        <tissue evidence="9">Larvae</tissue>
    </source>
</reference>
<dbReference type="InterPro" id="IPR014001">
    <property type="entry name" value="Helicase_ATP-bd"/>
</dbReference>
<evidence type="ECO:0000256" key="2">
    <source>
        <dbReference type="ARBA" id="ARBA00022741"/>
    </source>
</evidence>
<organism evidence="9 10">
    <name type="scientific">Rhipicephalus sanguineus</name>
    <name type="common">Brown dog tick</name>
    <name type="synonym">Ixodes sanguineus</name>
    <dbReference type="NCBI Taxonomy" id="34632"/>
    <lineage>
        <taxon>Eukaryota</taxon>
        <taxon>Metazoa</taxon>
        <taxon>Ecdysozoa</taxon>
        <taxon>Arthropoda</taxon>
        <taxon>Chelicerata</taxon>
        <taxon>Arachnida</taxon>
        <taxon>Acari</taxon>
        <taxon>Parasitiformes</taxon>
        <taxon>Ixodida</taxon>
        <taxon>Ixodoidea</taxon>
        <taxon>Ixodidae</taxon>
        <taxon>Rhipicephalinae</taxon>
        <taxon>Rhipicephalus</taxon>
        <taxon>Rhipicephalus</taxon>
    </lineage>
</organism>
<dbReference type="InterPro" id="IPR027417">
    <property type="entry name" value="P-loop_NTPase"/>
</dbReference>
<keyword evidence="2" id="KW-0547">Nucleotide-binding</keyword>
<feature type="domain" description="Helicase C-terminal" evidence="8">
    <location>
        <begin position="365"/>
        <end position="511"/>
    </location>
</feature>
<comment type="caution">
    <text evidence="9">The sequence shown here is derived from an EMBL/GenBank/DDBJ whole genome shotgun (WGS) entry which is preliminary data.</text>
</comment>
<dbReference type="EMBL" id="JABSTV010001255">
    <property type="protein sequence ID" value="KAH7935396.1"/>
    <property type="molecule type" value="Genomic_DNA"/>
</dbReference>
<dbReference type="PROSITE" id="PS51192">
    <property type="entry name" value="HELICASE_ATP_BIND_1"/>
    <property type="match status" value="1"/>
</dbReference>
<keyword evidence="10" id="KW-1185">Reference proteome</keyword>
<dbReference type="SMART" id="SM00487">
    <property type="entry name" value="DEXDc"/>
    <property type="match status" value="1"/>
</dbReference>
<evidence type="ECO:0000256" key="3">
    <source>
        <dbReference type="ARBA" id="ARBA00022801"/>
    </source>
</evidence>
<proteinExistence type="predicted"/>
<reference evidence="9" key="1">
    <citation type="journal article" date="2020" name="Cell">
        <title>Large-Scale Comparative Analyses of Tick Genomes Elucidate Their Genetic Diversity and Vector Capacities.</title>
        <authorList>
            <consortium name="Tick Genome and Microbiome Consortium (TIGMIC)"/>
            <person name="Jia N."/>
            <person name="Wang J."/>
            <person name="Shi W."/>
            <person name="Du L."/>
            <person name="Sun Y."/>
            <person name="Zhan W."/>
            <person name="Jiang J.F."/>
            <person name="Wang Q."/>
            <person name="Zhang B."/>
            <person name="Ji P."/>
            <person name="Bell-Sakyi L."/>
            <person name="Cui X.M."/>
            <person name="Yuan T.T."/>
            <person name="Jiang B.G."/>
            <person name="Yang W.F."/>
            <person name="Lam T.T."/>
            <person name="Chang Q.C."/>
            <person name="Ding S.J."/>
            <person name="Wang X.J."/>
            <person name="Zhu J.G."/>
            <person name="Ruan X.D."/>
            <person name="Zhao L."/>
            <person name="Wei J.T."/>
            <person name="Ye R.Z."/>
            <person name="Que T.C."/>
            <person name="Du C.H."/>
            <person name="Zhou Y.H."/>
            <person name="Cheng J.X."/>
            <person name="Dai P.F."/>
            <person name="Guo W.B."/>
            <person name="Han X.H."/>
            <person name="Huang E.J."/>
            <person name="Li L.F."/>
            <person name="Wei W."/>
            <person name="Gao Y.C."/>
            <person name="Liu J.Z."/>
            <person name="Shao H.Z."/>
            <person name="Wang X."/>
            <person name="Wang C.C."/>
            <person name="Yang T.C."/>
            <person name="Huo Q.B."/>
            <person name="Li W."/>
            <person name="Chen H.Y."/>
            <person name="Chen S.E."/>
            <person name="Zhou L.G."/>
            <person name="Ni X.B."/>
            <person name="Tian J.H."/>
            <person name="Sheng Y."/>
            <person name="Liu T."/>
            <person name="Pan Y.S."/>
            <person name="Xia L.Y."/>
            <person name="Li J."/>
            <person name="Zhao F."/>
            <person name="Cao W.C."/>
        </authorList>
    </citation>
    <scope>NUCLEOTIDE SEQUENCE</scope>
    <source>
        <strain evidence="9">Rsan-2018</strain>
    </source>
</reference>
<name>A0A9D4PC85_RHISA</name>
<protein>
    <recommendedName>
        <fullName evidence="1">RNA helicase</fullName>
        <ecNumber evidence="1">3.6.4.13</ecNumber>
    </recommendedName>
</protein>
<feature type="domain" description="Helicase ATP-binding" evidence="7">
    <location>
        <begin position="159"/>
        <end position="336"/>
    </location>
</feature>
<sequence>MDQLWDLDAAVDAFVVQAMEAIVEALVIPPPQQPPPIAPTYQQAIGDSHLSASQMSRKRRRADDPTKSQLVVMKTPPRWDCVQLMPVEKNIYLEHFTTALRPEADVNAYRLDNHITVSGVGIPKPMLSIEEAKLPACLTDWMRARNRGSLTSIEAQCWPVALSGRDLNVVVEAPQEIKAVAYLVPAVLHVMSQPPLQSSDGPVVLVLVATSEMARQVHQVACDIQEHTKVRAVLLSSRAPKELQLQDLKKRPQICITTPGRLLTFLKEGLLDLYRCTYVVLDGLDRMVDIGPEDLVKTIVEWMRPDHQTQIWLSSRTQKVRILCEYLLDDYVQVNIEVPAASRDQAVRHIVVVSEEAEKKDRLIVLLQDIVNVARNKVIVFVETKERVDDLMGLLLVRRLTVLGVHGKMKEKEKDWALDSFASGGPSVLVTTDMGARKLDTANEARFVVNYDCPRCSEAYARRIVHASNSPSQSAVVYTMFAHQERRHAANLVSILRDDKQPVPVELEELAKENARDRRSGADRGNKRPRL</sequence>
<dbReference type="PROSITE" id="PS51194">
    <property type="entry name" value="HELICASE_CTER"/>
    <property type="match status" value="1"/>
</dbReference>
<keyword evidence="5" id="KW-0067">ATP-binding</keyword>
<evidence type="ECO:0000256" key="5">
    <source>
        <dbReference type="ARBA" id="ARBA00022840"/>
    </source>
</evidence>
<dbReference type="OrthoDB" id="6518853at2759"/>
<dbReference type="SUPFAM" id="SSF52540">
    <property type="entry name" value="P-loop containing nucleoside triphosphate hydrolases"/>
    <property type="match status" value="1"/>
</dbReference>
<dbReference type="VEuPathDB" id="VectorBase:RSAN_053791"/>
<dbReference type="GO" id="GO:0016787">
    <property type="term" value="F:hydrolase activity"/>
    <property type="evidence" value="ECO:0007669"/>
    <property type="project" value="UniProtKB-KW"/>
</dbReference>
<dbReference type="InterPro" id="IPR011545">
    <property type="entry name" value="DEAD/DEAH_box_helicase_dom"/>
</dbReference>
<dbReference type="GO" id="GO:0005524">
    <property type="term" value="F:ATP binding"/>
    <property type="evidence" value="ECO:0007669"/>
    <property type="project" value="UniProtKB-KW"/>
</dbReference>
<dbReference type="Proteomes" id="UP000821837">
    <property type="component" value="Unassembled WGS sequence"/>
</dbReference>
<dbReference type="SMART" id="SM00490">
    <property type="entry name" value="HELICc"/>
    <property type="match status" value="1"/>
</dbReference>
<dbReference type="GO" id="GO:0003676">
    <property type="term" value="F:nucleic acid binding"/>
    <property type="evidence" value="ECO:0007669"/>
    <property type="project" value="InterPro"/>
</dbReference>
<evidence type="ECO:0000313" key="9">
    <source>
        <dbReference type="EMBL" id="KAH7935396.1"/>
    </source>
</evidence>
<dbReference type="PANTHER" id="PTHR47958">
    <property type="entry name" value="ATP-DEPENDENT RNA HELICASE DBP3"/>
    <property type="match status" value="1"/>
</dbReference>
<accession>A0A9D4PC85</accession>
<dbReference type="Gene3D" id="3.40.50.300">
    <property type="entry name" value="P-loop containing nucleotide triphosphate hydrolases"/>
    <property type="match status" value="2"/>
</dbReference>
<evidence type="ECO:0000256" key="4">
    <source>
        <dbReference type="ARBA" id="ARBA00022806"/>
    </source>
</evidence>
<dbReference type="GO" id="GO:0003724">
    <property type="term" value="F:RNA helicase activity"/>
    <property type="evidence" value="ECO:0007669"/>
    <property type="project" value="UniProtKB-EC"/>
</dbReference>
<evidence type="ECO:0000256" key="1">
    <source>
        <dbReference type="ARBA" id="ARBA00012552"/>
    </source>
</evidence>
<evidence type="ECO:0000259" key="8">
    <source>
        <dbReference type="PROSITE" id="PS51194"/>
    </source>
</evidence>
<dbReference type="AlphaFoldDB" id="A0A9D4PC85"/>
<evidence type="ECO:0000259" key="7">
    <source>
        <dbReference type="PROSITE" id="PS51192"/>
    </source>
</evidence>
<evidence type="ECO:0000313" key="10">
    <source>
        <dbReference type="Proteomes" id="UP000821837"/>
    </source>
</evidence>
<keyword evidence="4" id="KW-0347">Helicase</keyword>
<dbReference type="Pfam" id="PF00271">
    <property type="entry name" value="Helicase_C"/>
    <property type="match status" value="1"/>
</dbReference>
<evidence type="ECO:0000256" key="6">
    <source>
        <dbReference type="SAM" id="MobiDB-lite"/>
    </source>
</evidence>
<feature type="compositionally biased region" description="Basic and acidic residues" evidence="6">
    <location>
        <begin position="509"/>
        <end position="531"/>
    </location>
</feature>
<dbReference type="Pfam" id="PF00270">
    <property type="entry name" value="DEAD"/>
    <property type="match status" value="1"/>
</dbReference>
<dbReference type="EC" id="3.6.4.13" evidence="1"/>
<feature type="region of interest" description="Disordered" evidence="6">
    <location>
        <begin position="506"/>
        <end position="531"/>
    </location>
</feature>
<dbReference type="InterPro" id="IPR001650">
    <property type="entry name" value="Helicase_C-like"/>
</dbReference>
<keyword evidence="3" id="KW-0378">Hydrolase</keyword>